<protein>
    <submittedName>
        <fullName evidence="1">Uncharacterized protein</fullName>
    </submittedName>
</protein>
<dbReference type="Proteomes" id="UP000186819">
    <property type="component" value="Unassembled WGS sequence"/>
</dbReference>
<name>A0A1N6Q3U6_9RHOO</name>
<accession>A0A1N6Q3U6</accession>
<proteinExistence type="predicted"/>
<dbReference type="STRING" id="34027.SAMN05421829_102330"/>
<evidence type="ECO:0000313" key="1">
    <source>
        <dbReference type="EMBL" id="SIQ11206.1"/>
    </source>
</evidence>
<gene>
    <name evidence="1" type="ORF">SAMN05421829_102330</name>
</gene>
<dbReference type="RefSeq" id="WP_076600834.1">
    <property type="nucleotide sequence ID" value="NZ_FTMD01000002.1"/>
</dbReference>
<keyword evidence="2" id="KW-1185">Reference proteome</keyword>
<evidence type="ECO:0000313" key="2">
    <source>
        <dbReference type="Proteomes" id="UP000186819"/>
    </source>
</evidence>
<dbReference type="EMBL" id="FTMD01000002">
    <property type="protein sequence ID" value="SIQ11206.1"/>
    <property type="molecule type" value="Genomic_DNA"/>
</dbReference>
<dbReference type="AlphaFoldDB" id="A0A1N6Q3U6"/>
<organism evidence="1 2">
    <name type="scientific">Aromatoleum tolulyticum</name>
    <dbReference type="NCBI Taxonomy" id="34027"/>
    <lineage>
        <taxon>Bacteria</taxon>
        <taxon>Pseudomonadati</taxon>
        <taxon>Pseudomonadota</taxon>
        <taxon>Betaproteobacteria</taxon>
        <taxon>Rhodocyclales</taxon>
        <taxon>Rhodocyclaceae</taxon>
        <taxon>Aromatoleum</taxon>
    </lineage>
</organism>
<sequence length="98" mass="10879">MTAALPELAADRVPVLEDAYLDALGAYADLLEDPRAACLLWIPRQIAEARLCRIEQAHDEAIVTATKRLGERGTLRRIRADLLAENATSTTRKRRKAP</sequence>
<reference evidence="2" key="1">
    <citation type="submission" date="2017-01" db="EMBL/GenBank/DDBJ databases">
        <authorList>
            <person name="Varghese N."/>
            <person name="Submissions S."/>
        </authorList>
    </citation>
    <scope>NUCLEOTIDE SEQUENCE [LARGE SCALE GENOMIC DNA]</scope>
    <source>
        <strain evidence="2">ATCC 51758</strain>
    </source>
</reference>